<reference evidence="2" key="1">
    <citation type="journal article" date="2019" name="Int. J. Syst. Evol. Microbiol.">
        <title>The Global Catalogue of Microorganisms (GCM) 10K type strain sequencing project: providing services to taxonomists for standard genome sequencing and annotation.</title>
        <authorList>
            <consortium name="The Broad Institute Genomics Platform"/>
            <consortium name="The Broad Institute Genome Sequencing Center for Infectious Disease"/>
            <person name="Wu L."/>
            <person name="Ma J."/>
        </authorList>
    </citation>
    <scope>NUCLEOTIDE SEQUENCE [LARGE SCALE GENOMIC DNA]</scope>
    <source>
        <strain evidence="2">JCM 3399</strain>
    </source>
</reference>
<evidence type="ECO:0000313" key="1">
    <source>
        <dbReference type="EMBL" id="GGU95810.1"/>
    </source>
</evidence>
<proteinExistence type="predicted"/>
<name>A0ABQ2VL76_9ACTN</name>
<protein>
    <submittedName>
        <fullName evidence="1">Uncharacterized protein</fullName>
    </submittedName>
</protein>
<evidence type="ECO:0000313" key="2">
    <source>
        <dbReference type="Proteomes" id="UP000654471"/>
    </source>
</evidence>
<keyword evidence="2" id="KW-1185">Reference proteome</keyword>
<sequence>MGLLDGEQQRRHAHALSWVDRALVAAAIVLHPPFPTGGRHVAEANRNFGLARIVDDVSELIRRADLHPHDVLFDKFPQVVDLIAGFYAWCS</sequence>
<dbReference type="Proteomes" id="UP000654471">
    <property type="component" value="Unassembled WGS sequence"/>
</dbReference>
<accession>A0ABQ2VL76</accession>
<organism evidence="1 2">
    <name type="scientific">Streptomyces albospinus</name>
    <dbReference type="NCBI Taxonomy" id="285515"/>
    <lineage>
        <taxon>Bacteria</taxon>
        <taxon>Bacillati</taxon>
        <taxon>Actinomycetota</taxon>
        <taxon>Actinomycetes</taxon>
        <taxon>Kitasatosporales</taxon>
        <taxon>Streptomycetaceae</taxon>
        <taxon>Streptomyces</taxon>
    </lineage>
</organism>
<dbReference type="EMBL" id="BMRP01000050">
    <property type="protein sequence ID" value="GGU95810.1"/>
    <property type="molecule type" value="Genomic_DNA"/>
</dbReference>
<gene>
    <name evidence="1" type="ORF">GCM10010211_73630</name>
</gene>
<comment type="caution">
    <text evidence="1">The sequence shown here is derived from an EMBL/GenBank/DDBJ whole genome shotgun (WGS) entry which is preliminary data.</text>
</comment>